<dbReference type="PRINTS" id="PR00153">
    <property type="entry name" value="CSAPPISMRASE"/>
</dbReference>
<dbReference type="Gene3D" id="2.40.100.10">
    <property type="entry name" value="Cyclophilin-like"/>
    <property type="match status" value="1"/>
</dbReference>
<dbReference type="InterPro" id="IPR044666">
    <property type="entry name" value="Cyclophilin_A-like"/>
</dbReference>
<organism evidence="6 7">
    <name type="scientific">Desulfamplus magnetovallimortis</name>
    <dbReference type="NCBI Taxonomy" id="1246637"/>
    <lineage>
        <taxon>Bacteria</taxon>
        <taxon>Pseudomonadati</taxon>
        <taxon>Thermodesulfobacteriota</taxon>
        <taxon>Desulfobacteria</taxon>
        <taxon>Desulfobacterales</taxon>
        <taxon>Desulfobacteraceae</taxon>
        <taxon>Desulfamplus</taxon>
    </lineage>
</organism>
<dbReference type="GO" id="GO:0003755">
    <property type="term" value="F:peptidyl-prolyl cis-trans isomerase activity"/>
    <property type="evidence" value="ECO:0007669"/>
    <property type="project" value="UniProtKB-KW"/>
</dbReference>
<dbReference type="EC" id="5.2.1.8" evidence="2"/>
<sequence>MKIKFYPAFIITLFLYLCSPFCLFSSDTLMIPDSFTLSTAFAEENLHDEHLKTSMRSSSTTPRVRLKTDSAVYEKNSDVKFQVELGGTGNADIYSIVVYPDGTFRGVVFGSSGIGLSGIKTLGVDTIPLFVSGLSLFELPMSDLFSADSSMFDKKNGGEYAWYMALVEPGSNPFDLNNWLAFDICFFYHNGSSSSLSVKTTNEIEAEFGDGLYAQIVTAKGVIICQLEFEKTPLTVTSFVGLAEGTINHILGEGVPFYDGLTFHRVIKDFMIQGGCPWGTGTGNPGYTFIDEFHTDLTHSGPGILSMANSGSNTNGSQFFITHVATPWLDQKHTVFGHVVDGQETVDAIEVNDRIFTIVISRVGQKALSFKSDQAALEAFN</sequence>
<gene>
    <name evidence="6" type="ORF">MTBBW1_20039</name>
</gene>
<dbReference type="SUPFAM" id="SSF50891">
    <property type="entry name" value="Cyclophilin-like"/>
    <property type="match status" value="1"/>
</dbReference>
<feature type="domain" description="PPIase cyclophilin-type" evidence="5">
    <location>
        <begin position="221"/>
        <end position="350"/>
    </location>
</feature>
<evidence type="ECO:0000256" key="2">
    <source>
        <dbReference type="ARBA" id="ARBA00013194"/>
    </source>
</evidence>
<comment type="similarity">
    <text evidence="1">Belongs to the cyclophilin-type PPIase family.</text>
</comment>
<dbReference type="CDD" id="cd00317">
    <property type="entry name" value="cyclophilin"/>
    <property type="match status" value="1"/>
</dbReference>
<dbReference type="PROSITE" id="PS50072">
    <property type="entry name" value="CSA_PPIASE_2"/>
    <property type="match status" value="1"/>
</dbReference>
<dbReference type="GO" id="GO:0006457">
    <property type="term" value="P:protein folding"/>
    <property type="evidence" value="ECO:0007669"/>
    <property type="project" value="InterPro"/>
</dbReference>
<dbReference type="PROSITE" id="PS00170">
    <property type="entry name" value="CSA_PPIASE_1"/>
    <property type="match status" value="1"/>
</dbReference>
<dbReference type="PANTHER" id="PTHR45625">
    <property type="entry name" value="PEPTIDYL-PROLYL CIS-TRANS ISOMERASE-RELATED"/>
    <property type="match status" value="1"/>
</dbReference>
<dbReference type="Proteomes" id="UP000191931">
    <property type="component" value="Unassembled WGS sequence"/>
</dbReference>
<dbReference type="AlphaFoldDB" id="A0A1W1HBR7"/>
<protein>
    <recommendedName>
        <fullName evidence="2">peptidylprolyl isomerase</fullName>
        <ecNumber evidence="2">5.2.1.8</ecNumber>
    </recommendedName>
</protein>
<evidence type="ECO:0000313" key="6">
    <source>
        <dbReference type="EMBL" id="SLM29842.1"/>
    </source>
</evidence>
<name>A0A1W1HBR7_9BACT</name>
<evidence type="ECO:0000259" key="5">
    <source>
        <dbReference type="PROSITE" id="PS50072"/>
    </source>
</evidence>
<evidence type="ECO:0000256" key="3">
    <source>
        <dbReference type="ARBA" id="ARBA00023110"/>
    </source>
</evidence>
<dbReference type="InterPro" id="IPR002130">
    <property type="entry name" value="Cyclophilin-type_PPIase_dom"/>
</dbReference>
<dbReference type="InterPro" id="IPR020892">
    <property type="entry name" value="Cyclophilin-type_PPIase_CS"/>
</dbReference>
<evidence type="ECO:0000313" key="7">
    <source>
        <dbReference type="Proteomes" id="UP000191931"/>
    </source>
</evidence>
<evidence type="ECO:0000256" key="1">
    <source>
        <dbReference type="ARBA" id="ARBA00007365"/>
    </source>
</evidence>
<dbReference type="EMBL" id="FWEV01000112">
    <property type="protein sequence ID" value="SLM29842.1"/>
    <property type="molecule type" value="Genomic_DNA"/>
</dbReference>
<keyword evidence="7" id="KW-1185">Reference proteome</keyword>
<dbReference type="STRING" id="1246637.MTBBW1_20039"/>
<dbReference type="InterPro" id="IPR029000">
    <property type="entry name" value="Cyclophilin-like_dom_sf"/>
</dbReference>
<evidence type="ECO:0000256" key="4">
    <source>
        <dbReference type="ARBA" id="ARBA00023235"/>
    </source>
</evidence>
<dbReference type="PANTHER" id="PTHR45625:SF4">
    <property type="entry name" value="PEPTIDYLPROLYL ISOMERASE DOMAIN AND WD REPEAT-CONTAINING PROTEIN 1"/>
    <property type="match status" value="1"/>
</dbReference>
<keyword evidence="4 6" id="KW-0413">Isomerase</keyword>
<accession>A0A1W1HBR7</accession>
<keyword evidence="3" id="KW-0697">Rotamase</keyword>
<dbReference type="RefSeq" id="WP_245809201.1">
    <property type="nucleotide sequence ID" value="NZ_LT828540.1"/>
</dbReference>
<proteinExistence type="inferred from homology"/>
<reference evidence="6 7" key="1">
    <citation type="submission" date="2017-03" db="EMBL/GenBank/DDBJ databases">
        <authorList>
            <person name="Afonso C.L."/>
            <person name="Miller P.J."/>
            <person name="Scott M.A."/>
            <person name="Spackman E."/>
            <person name="Goraichik I."/>
            <person name="Dimitrov K.M."/>
            <person name="Suarez D.L."/>
            <person name="Swayne D.E."/>
        </authorList>
    </citation>
    <scope>NUCLEOTIDE SEQUENCE [LARGE SCALE GENOMIC DNA]</scope>
    <source>
        <strain evidence="6">PRJEB14757</strain>
    </source>
</reference>
<dbReference type="Pfam" id="PF00160">
    <property type="entry name" value="Pro_isomerase"/>
    <property type="match status" value="1"/>
</dbReference>